<dbReference type="CDD" id="cd10548">
    <property type="entry name" value="cupin_CDO"/>
    <property type="match status" value="1"/>
</dbReference>
<evidence type="ECO:0000256" key="4">
    <source>
        <dbReference type="ARBA" id="ARBA00022723"/>
    </source>
</evidence>
<dbReference type="InterPro" id="IPR010300">
    <property type="entry name" value="CDO_1"/>
</dbReference>
<dbReference type="GO" id="GO:0019448">
    <property type="term" value="P:L-cysteine catabolic process"/>
    <property type="evidence" value="ECO:0007669"/>
    <property type="project" value="TreeGrafter"/>
</dbReference>
<comment type="pathway">
    <text evidence="1">Organosulfur biosynthesis; taurine biosynthesis; hypotaurine from L-cysteine: step 1/2.</text>
</comment>
<keyword evidence="8" id="KW-0408">Iron</keyword>
<dbReference type="GO" id="GO:0042412">
    <property type="term" value="P:taurine biosynthetic process"/>
    <property type="evidence" value="ECO:0007669"/>
    <property type="project" value="UniProtKB-UniPathway"/>
</dbReference>
<reference evidence="9" key="1">
    <citation type="journal article" date="2012" name="Nature">
        <title>The oyster genome reveals stress adaptation and complexity of shell formation.</title>
        <authorList>
            <person name="Zhang G."/>
            <person name="Fang X."/>
            <person name="Guo X."/>
            <person name="Li L."/>
            <person name="Luo R."/>
            <person name="Xu F."/>
            <person name="Yang P."/>
            <person name="Zhang L."/>
            <person name="Wang X."/>
            <person name="Qi H."/>
            <person name="Xiong Z."/>
            <person name="Que H."/>
            <person name="Xie Y."/>
            <person name="Holland P.W."/>
            <person name="Paps J."/>
            <person name="Zhu Y."/>
            <person name="Wu F."/>
            <person name="Chen Y."/>
            <person name="Wang J."/>
            <person name="Peng C."/>
            <person name="Meng J."/>
            <person name="Yang L."/>
            <person name="Liu J."/>
            <person name="Wen B."/>
            <person name="Zhang N."/>
            <person name="Huang Z."/>
            <person name="Zhu Q."/>
            <person name="Feng Y."/>
            <person name="Mount A."/>
            <person name="Hedgecock D."/>
            <person name="Xu Z."/>
            <person name="Liu Y."/>
            <person name="Domazet-Loso T."/>
            <person name="Du Y."/>
            <person name="Sun X."/>
            <person name="Zhang S."/>
            <person name="Liu B."/>
            <person name="Cheng P."/>
            <person name="Jiang X."/>
            <person name="Li J."/>
            <person name="Fan D."/>
            <person name="Wang W."/>
            <person name="Fu W."/>
            <person name="Wang T."/>
            <person name="Wang B."/>
            <person name="Zhang J."/>
            <person name="Peng Z."/>
            <person name="Li Y."/>
            <person name="Li N."/>
            <person name="Wang J."/>
            <person name="Chen M."/>
            <person name="He Y."/>
            <person name="Tan F."/>
            <person name="Song X."/>
            <person name="Zheng Q."/>
            <person name="Huang R."/>
            <person name="Yang H."/>
            <person name="Du X."/>
            <person name="Chen L."/>
            <person name="Yang M."/>
            <person name="Gaffney P.M."/>
            <person name="Wang S."/>
            <person name="Luo L."/>
            <person name="She Z."/>
            <person name="Ming Y."/>
            <person name="Huang W."/>
            <person name="Zhang S."/>
            <person name="Huang B."/>
            <person name="Zhang Y."/>
            <person name="Qu T."/>
            <person name="Ni P."/>
            <person name="Miao G."/>
            <person name="Wang J."/>
            <person name="Wang Q."/>
            <person name="Steinberg C.E."/>
            <person name="Wang H."/>
            <person name="Li N."/>
            <person name="Qian L."/>
            <person name="Zhang G."/>
            <person name="Li Y."/>
            <person name="Yang H."/>
            <person name="Liu X."/>
            <person name="Wang J."/>
            <person name="Yin Y."/>
            <person name="Wang J."/>
        </authorList>
    </citation>
    <scope>NUCLEOTIDE SEQUENCE [LARGE SCALE GENOMIC DNA]</scope>
    <source>
        <strain evidence="9">05x7-T-G4-1.051#20</strain>
    </source>
</reference>
<dbReference type="Gene3D" id="2.60.120.10">
    <property type="entry name" value="Jelly Rolls"/>
    <property type="match status" value="1"/>
</dbReference>
<dbReference type="Gene3D" id="2.60.120.260">
    <property type="entry name" value="Galactose-binding domain-like"/>
    <property type="match status" value="1"/>
</dbReference>
<evidence type="ECO:0000256" key="1">
    <source>
        <dbReference type="ARBA" id="ARBA00004759"/>
    </source>
</evidence>
<dbReference type="PANTHER" id="PTHR12918:SF1">
    <property type="entry name" value="CYSTEINE DIOXYGENASE TYPE 1"/>
    <property type="match status" value="1"/>
</dbReference>
<dbReference type="HOGENOM" id="CLU_714233_0_0_1"/>
<gene>
    <name evidence="9" type="ORF">CGI_10008307</name>
</gene>
<name>K1R432_MAGGI</name>
<sequence>MEISDTGGMEKMMYTDPKTIVPPKNLDELIEELHKVFDSDHVNVEYVTELMASYKSNPKDWKKFAIFDLHRYTRNLVDAGNGKFNLMVLCWNTSQGSAIHDHANAHCFMKVLDGHSQEELFEWPPGSEDDGEMKSKGKKLYERDQVAYISDTIGLHRVENPSHSDTSVTLHLYSPPFSECQSFDERTGNARKVQVTFWSQFGKRTPCVGFDRYCTWTEPCPCFYQCLFYVTNENRQRGRFAGFSLYVSTTGDIQGPTLCYKNGPHLPPLNFTTTCTEHGRYVIFYNERLDGVTYPEGYAISNVHTELCEVIVKGCNRSGVFGINCDKPCPSNCKDNTCHIENGSCCKTGWNGTSCDTDPLLKYLASLTTGELQESYGKSENVHTRVT</sequence>
<keyword evidence="7" id="KW-0560">Oxidoreductase</keyword>
<evidence type="ECO:0000313" key="9">
    <source>
        <dbReference type="EMBL" id="EKC28611.1"/>
    </source>
</evidence>
<evidence type="ECO:0000256" key="8">
    <source>
        <dbReference type="ARBA" id="ARBA00023004"/>
    </source>
</evidence>
<evidence type="ECO:0000256" key="5">
    <source>
        <dbReference type="ARBA" id="ARBA00022784"/>
    </source>
</evidence>
<dbReference type="GO" id="GO:0017172">
    <property type="term" value="F:cysteine dioxygenase activity"/>
    <property type="evidence" value="ECO:0007669"/>
    <property type="project" value="UniProtKB-EC"/>
</dbReference>
<dbReference type="EC" id="1.13.11.20" evidence="3"/>
<organism evidence="9">
    <name type="scientific">Magallana gigas</name>
    <name type="common">Pacific oyster</name>
    <name type="synonym">Crassostrea gigas</name>
    <dbReference type="NCBI Taxonomy" id="29159"/>
    <lineage>
        <taxon>Eukaryota</taxon>
        <taxon>Metazoa</taxon>
        <taxon>Spiralia</taxon>
        <taxon>Lophotrochozoa</taxon>
        <taxon>Mollusca</taxon>
        <taxon>Bivalvia</taxon>
        <taxon>Autobranchia</taxon>
        <taxon>Pteriomorphia</taxon>
        <taxon>Ostreida</taxon>
        <taxon>Ostreoidea</taxon>
        <taxon>Ostreidae</taxon>
        <taxon>Magallana</taxon>
    </lineage>
</organism>
<dbReference type="PANTHER" id="PTHR12918">
    <property type="entry name" value="CYSTEINE DIOXYGENASE"/>
    <property type="match status" value="1"/>
</dbReference>
<keyword evidence="4" id="KW-0479">Metal-binding</keyword>
<dbReference type="InParanoid" id="K1R432"/>
<dbReference type="EMBL" id="JH816625">
    <property type="protein sequence ID" value="EKC28611.1"/>
    <property type="molecule type" value="Genomic_DNA"/>
</dbReference>
<comment type="similarity">
    <text evidence="2">Belongs to the cysteine dioxygenase family.</text>
</comment>
<dbReference type="GO" id="GO:0008198">
    <property type="term" value="F:ferrous iron binding"/>
    <property type="evidence" value="ECO:0007669"/>
    <property type="project" value="UniProtKB-ARBA"/>
</dbReference>
<dbReference type="UniPathway" id="UPA00012">
    <property type="reaction ID" value="UER00537"/>
</dbReference>
<dbReference type="InterPro" id="IPR011051">
    <property type="entry name" value="RmlC_Cupin_sf"/>
</dbReference>
<dbReference type="FunFam" id="2.60.120.10:FF:000045">
    <property type="entry name" value="Cysteine dioxygenase 1"/>
    <property type="match status" value="1"/>
</dbReference>
<dbReference type="AlphaFoldDB" id="K1R432"/>
<evidence type="ECO:0000256" key="3">
    <source>
        <dbReference type="ARBA" id="ARBA00013133"/>
    </source>
</evidence>
<keyword evidence="6 9" id="KW-0223">Dioxygenase</keyword>
<evidence type="ECO:0000256" key="7">
    <source>
        <dbReference type="ARBA" id="ARBA00023002"/>
    </source>
</evidence>
<protein>
    <recommendedName>
        <fullName evidence="3">cysteine dioxygenase</fullName>
        <ecNumber evidence="3">1.13.11.20</ecNumber>
    </recommendedName>
</protein>
<proteinExistence type="inferred from homology"/>
<evidence type="ECO:0000256" key="6">
    <source>
        <dbReference type="ARBA" id="ARBA00022964"/>
    </source>
</evidence>
<evidence type="ECO:0000256" key="2">
    <source>
        <dbReference type="ARBA" id="ARBA00006622"/>
    </source>
</evidence>
<dbReference type="Pfam" id="PF05995">
    <property type="entry name" value="CDO_I"/>
    <property type="match status" value="1"/>
</dbReference>
<keyword evidence="5" id="KW-0883">Thioether bond</keyword>
<dbReference type="InterPro" id="IPR014710">
    <property type="entry name" value="RmlC-like_jellyroll"/>
</dbReference>
<accession>K1R432</accession>
<dbReference type="SUPFAM" id="SSF51182">
    <property type="entry name" value="RmlC-like cupins"/>
    <property type="match status" value="1"/>
</dbReference>